<dbReference type="InterPro" id="IPR011766">
    <property type="entry name" value="TPP_enzyme_TPP-bd"/>
</dbReference>
<feature type="domain" description="Thiamine pyrophosphate enzyme TPP-binding" evidence="3">
    <location>
        <begin position="25"/>
        <end position="156"/>
    </location>
</feature>
<dbReference type="GO" id="GO:0000287">
    <property type="term" value="F:magnesium ion binding"/>
    <property type="evidence" value="ECO:0007669"/>
    <property type="project" value="UniProtKB-ARBA"/>
</dbReference>
<reference evidence="4" key="1">
    <citation type="submission" date="2021-01" db="EMBL/GenBank/DDBJ databases">
        <title>Whole genome shotgun sequence of Actinoplanes siamensis NBRC 109076.</title>
        <authorList>
            <person name="Komaki H."/>
            <person name="Tamura T."/>
        </authorList>
    </citation>
    <scope>NUCLEOTIDE SEQUENCE</scope>
    <source>
        <strain evidence="4">NBRC 109076</strain>
    </source>
</reference>
<evidence type="ECO:0000256" key="1">
    <source>
        <dbReference type="ARBA" id="ARBA00022793"/>
    </source>
</evidence>
<evidence type="ECO:0000313" key="5">
    <source>
        <dbReference type="Proteomes" id="UP000629619"/>
    </source>
</evidence>
<dbReference type="Pfam" id="PF02775">
    <property type="entry name" value="TPP_enzyme_C"/>
    <property type="match status" value="1"/>
</dbReference>
<organism evidence="4 5">
    <name type="scientific">Actinoplanes siamensis</name>
    <dbReference type="NCBI Taxonomy" id="1223317"/>
    <lineage>
        <taxon>Bacteria</taxon>
        <taxon>Bacillati</taxon>
        <taxon>Actinomycetota</taxon>
        <taxon>Actinomycetes</taxon>
        <taxon>Micromonosporales</taxon>
        <taxon>Micromonosporaceae</taxon>
        <taxon>Actinoplanes</taxon>
    </lineage>
</organism>
<protein>
    <submittedName>
        <fullName evidence="4">Sulfopyruvate decarboxylase subunit beta</fullName>
    </submittedName>
</protein>
<accession>A0A919N322</accession>
<evidence type="ECO:0000259" key="3">
    <source>
        <dbReference type="Pfam" id="PF02775"/>
    </source>
</evidence>
<keyword evidence="2" id="KW-0456">Lyase</keyword>
<keyword evidence="5" id="KW-1185">Reference proteome</keyword>
<dbReference type="AlphaFoldDB" id="A0A919N322"/>
<dbReference type="Gene3D" id="3.40.50.970">
    <property type="match status" value="1"/>
</dbReference>
<dbReference type="InterPro" id="IPR029061">
    <property type="entry name" value="THDP-binding"/>
</dbReference>
<dbReference type="EMBL" id="BOMW01000006">
    <property type="protein sequence ID" value="GIF03118.1"/>
    <property type="molecule type" value="Genomic_DNA"/>
</dbReference>
<sequence>MNKTQAIRTVIEATSDEPVIFTTGYSSRIARHVADRPNHFYMTGSMGLAASIGTGIALSSGRRTVVVDGDGALAMNPGCLLTAGTFADLPLFHLVLDDGLYESTGGQSVPSRRVSFSALAEASGYADVWQVDDLTKFQELLRSKLITCRTPTFVHCSLTEREGSGPPPRVEGELAWYQSRFAAHLATQR</sequence>
<name>A0A919N322_9ACTN</name>
<dbReference type="SUPFAM" id="SSF52518">
    <property type="entry name" value="Thiamin diphosphate-binding fold (THDP-binding)"/>
    <property type="match status" value="1"/>
</dbReference>
<proteinExistence type="predicted"/>
<dbReference type="PANTHER" id="PTHR42818">
    <property type="entry name" value="SULFOPYRUVATE DECARBOXYLASE SUBUNIT ALPHA"/>
    <property type="match status" value="1"/>
</dbReference>
<dbReference type="GO" id="GO:0016831">
    <property type="term" value="F:carboxy-lyase activity"/>
    <property type="evidence" value="ECO:0007669"/>
    <property type="project" value="UniProtKB-KW"/>
</dbReference>
<gene>
    <name evidence="4" type="ORF">Asi03nite_06560</name>
</gene>
<keyword evidence="1" id="KW-0210">Decarboxylase</keyword>
<dbReference type="GO" id="GO:0030976">
    <property type="term" value="F:thiamine pyrophosphate binding"/>
    <property type="evidence" value="ECO:0007669"/>
    <property type="project" value="InterPro"/>
</dbReference>
<dbReference type="RefSeq" id="WP_203676840.1">
    <property type="nucleotide sequence ID" value="NZ_BOMW01000006.1"/>
</dbReference>
<comment type="caution">
    <text evidence="4">The sequence shown here is derived from an EMBL/GenBank/DDBJ whole genome shotgun (WGS) entry which is preliminary data.</text>
</comment>
<dbReference type="InterPro" id="IPR051818">
    <property type="entry name" value="TPP_dependent_decarboxylase"/>
</dbReference>
<evidence type="ECO:0000313" key="4">
    <source>
        <dbReference type="EMBL" id="GIF03118.1"/>
    </source>
</evidence>
<dbReference type="PANTHER" id="PTHR42818:SF1">
    <property type="entry name" value="SULFOPYRUVATE DECARBOXYLASE"/>
    <property type="match status" value="1"/>
</dbReference>
<dbReference type="Proteomes" id="UP000629619">
    <property type="component" value="Unassembled WGS sequence"/>
</dbReference>
<evidence type="ECO:0000256" key="2">
    <source>
        <dbReference type="ARBA" id="ARBA00023239"/>
    </source>
</evidence>